<evidence type="ECO:0000256" key="6">
    <source>
        <dbReference type="SAM" id="MobiDB-lite"/>
    </source>
</evidence>
<evidence type="ECO:0000256" key="5">
    <source>
        <dbReference type="HAMAP-Rule" id="MF_00294"/>
    </source>
</evidence>
<dbReference type="GeneID" id="55654437"/>
<feature type="region of interest" description="Disordered" evidence="6">
    <location>
        <begin position="1"/>
        <end position="27"/>
    </location>
</feature>
<dbReference type="NCBIfam" id="TIGR01023">
    <property type="entry name" value="rpmG_bact"/>
    <property type="match status" value="1"/>
</dbReference>
<dbReference type="HAMAP" id="MF_00294">
    <property type="entry name" value="Ribosomal_bL33"/>
    <property type="match status" value="1"/>
</dbReference>
<dbReference type="InterPro" id="IPR018264">
    <property type="entry name" value="Ribosomal_bL33_CS"/>
</dbReference>
<evidence type="ECO:0000256" key="2">
    <source>
        <dbReference type="ARBA" id="ARBA00022980"/>
    </source>
</evidence>
<sequence length="54" mass="6285">MARSDNRPVVTLRSSAGTGRTYVTRKSRRNNPDRLVLRKFDAVLGEHVLFREER</sequence>
<organism evidence="7 8">
    <name type="scientific">Streptomyces lunaelactis</name>
    <dbReference type="NCBI Taxonomy" id="1535768"/>
    <lineage>
        <taxon>Bacteria</taxon>
        <taxon>Bacillati</taxon>
        <taxon>Actinomycetota</taxon>
        <taxon>Actinomycetes</taxon>
        <taxon>Kitasatosporales</taxon>
        <taxon>Streptomycetaceae</taxon>
        <taxon>Streptomyces</taxon>
    </lineage>
</organism>
<dbReference type="NCBIfam" id="NF001860">
    <property type="entry name" value="PRK00595.1"/>
    <property type="match status" value="1"/>
</dbReference>
<evidence type="ECO:0000256" key="4">
    <source>
        <dbReference type="ARBA" id="ARBA00035176"/>
    </source>
</evidence>
<dbReference type="AlphaFoldDB" id="A0A2R4SX94"/>
<dbReference type="PROSITE" id="PS00582">
    <property type="entry name" value="RIBOSOMAL_L33"/>
    <property type="match status" value="1"/>
</dbReference>
<evidence type="ECO:0000256" key="1">
    <source>
        <dbReference type="ARBA" id="ARBA00007596"/>
    </source>
</evidence>
<dbReference type="GO" id="GO:0003735">
    <property type="term" value="F:structural constituent of ribosome"/>
    <property type="evidence" value="ECO:0007669"/>
    <property type="project" value="InterPro"/>
</dbReference>
<accession>A0A2R4SX94</accession>
<gene>
    <name evidence="5 7" type="primary">rpmG</name>
    <name evidence="7" type="ORF">SLUN_04040</name>
</gene>
<dbReference type="OrthoDB" id="21586at2"/>
<keyword evidence="3 5" id="KW-0687">Ribonucleoprotein</keyword>
<dbReference type="PANTHER" id="PTHR15238">
    <property type="entry name" value="54S RIBOSOMAL PROTEIN L39, MITOCHONDRIAL"/>
    <property type="match status" value="1"/>
</dbReference>
<dbReference type="GO" id="GO:0022625">
    <property type="term" value="C:cytosolic large ribosomal subunit"/>
    <property type="evidence" value="ECO:0007669"/>
    <property type="project" value="TreeGrafter"/>
</dbReference>
<name>A0A2R4SX94_9ACTN</name>
<protein>
    <recommendedName>
        <fullName evidence="4 5">Large ribosomal subunit protein bL33</fullName>
    </recommendedName>
</protein>
<keyword evidence="2 5" id="KW-0689">Ribosomal protein</keyword>
<dbReference type="GO" id="GO:0006412">
    <property type="term" value="P:translation"/>
    <property type="evidence" value="ECO:0007669"/>
    <property type="project" value="UniProtKB-UniRule"/>
</dbReference>
<dbReference type="PANTHER" id="PTHR15238:SF1">
    <property type="entry name" value="LARGE RIBOSOMAL SUBUNIT PROTEIN BL33M"/>
    <property type="match status" value="1"/>
</dbReference>
<dbReference type="KEGG" id="slk:SLUN_04040"/>
<evidence type="ECO:0000313" key="7">
    <source>
        <dbReference type="EMBL" id="AVZ71495.1"/>
    </source>
</evidence>
<dbReference type="InterPro" id="IPR001705">
    <property type="entry name" value="Ribosomal_bL33"/>
</dbReference>
<dbReference type="InterPro" id="IPR011332">
    <property type="entry name" value="Ribosomal_zn-bd"/>
</dbReference>
<evidence type="ECO:0000256" key="3">
    <source>
        <dbReference type="ARBA" id="ARBA00023274"/>
    </source>
</evidence>
<dbReference type="RefSeq" id="WP_108147186.1">
    <property type="nucleotide sequence ID" value="NZ_CP026304.1"/>
</dbReference>
<proteinExistence type="inferred from homology"/>
<dbReference type="Pfam" id="PF00471">
    <property type="entry name" value="Ribosomal_L33"/>
    <property type="match status" value="1"/>
</dbReference>
<dbReference type="EMBL" id="CP026304">
    <property type="protein sequence ID" value="AVZ71495.1"/>
    <property type="molecule type" value="Genomic_DNA"/>
</dbReference>
<dbReference type="InterPro" id="IPR038584">
    <property type="entry name" value="Ribosomal_bL33_sf"/>
</dbReference>
<dbReference type="Gene3D" id="2.20.28.120">
    <property type="entry name" value="Ribosomal protein L33"/>
    <property type="match status" value="1"/>
</dbReference>
<keyword evidence="8" id="KW-1185">Reference proteome</keyword>
<dbReference type="Proteomes" id="UP000244201">
    <property type="component" value="Chromosome"/>
</dbReference>
<comment type="similarity">
    <text evidence="1 5">Belongs to the bacterial ribosomal protein bL33 family.</text>
</comment>
<reference evidence="7 8" key="1">
    <citation type="submission" date="2018-01" db="EMBL/GenBank/DDBJ databases">
        <title>Complete genome sequence of Streptomyces lunaelactis MM109T, a Ferroverdin A producer isolated from cave moonmilk deposits.</title>
        <authorList>
            <person name="Naome A."/>
            <person name="Martinet L."/>
            <person name="Maciejewska M."/>
            <person name="Anderssen S."/>
            <person name="Adam D."/>
            <person name="Tenconi E."/>
            <person name="Deflandre B."/>
            <person name="Arguelles-Arias A."/>
            <person name="Calusinska M."/>
            <person name="Copieters W."/>
            <person name="Karim L."/>
            <person name="Hanikenne M."/>
            <person name="Baurain D."/>
            <person name="van Wezel G."/>
            <person name="Smargiasso N."/>
            <person name="de Pauw E."/>
            <person name="Delfosse P."/>
            <person name="Rigali S."/>
        </authorList>
    </citation>
    <scope>NUCLEOTIDE SEQUENCE [LARGE SCALE GENOMIC DNA]</scope>
    <source>
        <strain evidence="7 8">MM109</strain>
    </source>
</reference>
<dbReference type="SUPFAM" id="SSF57829">
    <property type="entry name" value="Zn-binding ribosomal proteins"/>
    <property type="match status" value="1"/>
</dbReference>
<evidence type="ECO:0000313" key="8">
    <source>
        <dbReference type="Proteomes" id="UP000244201"/>
    </source>
</evidence>